<accession>A0A4R1HD32</accession>
<keyword evidence="2" id="KW-1185">Reference proteome</keyword>
<evidence type="ECO:0000313" key="1">
    <source>
        <dbReference type="EMBL" id="TCK18571.1"/>
    </source>
</evidence>
<organism evidence="1 2">
    <name type="scientific">Thiogranum longum</name>
    <dbReference type="NCBI Taxonomy" id="1537524"/>
    <lineage>
        <taxon>Bacteria</taxon>
        <taxon>Pseudomonadati</taxon>
        <taxon>Pseudomonadota</taxon>
        <taxon>Gammaproteobacteria</taxon>
        <taxon>Chromatiales</taxon>
        <taxon>Ectothiorhodospiraceae</taxon>
        <taxon>Thiogranum</taxon>
    </lineage>
</organism>
<evidence type="ECO:0000313" key="2">
    <source>
        <dbReference type="Proteomes" id="UP000295707"/>
    </source>
</evidence>
<name>A0A4R1HD32_9GAMM</name>
<dbReference type="EMBL" id="SMFX01000001">
    <property type="protein sequence ID" value="TCK18571.1"/>
    <property type="molecule type" value="Genomic_DNA"/>
</dbReference>
<comment type="caution">
    <text evidence="1">The sequence shown here is derived from an EMBL/GenBank/DDBJ whole genome shotgun (WGS) entry which is preliminary data.</text>
</comment>
<sequence>MILSEGRKRCVSSVLGKDSAFCLRLPKCSSGQSAFYDQRKLILQRVAVEQRTTADTCFARAAELHRYVARTLSDGCTN</sequence>
<dbReference type="AlphaFoldDB" id="A0A4R1HD32"/>
<proteinExistence type="predicted"/>
<protein>
    <submittedName>
        <fullName evidence="1">Uncharacterized protein</fullName>
    </submittedName>
</protein>
<dbReference type="Proteomes" id="UP000295707">
    <property type="component" value="Unassembled WGS sequence"/>
</dbReference>
<gene>
    <name evidence="1" type="ORF">DFR30_1850</name>
</gene>
<reference evidence="1 2" key="1">
    <citation type="submission" date="2019-03" db="EMBL/GenBank/DDBJ databases">
        <title>Genomic Encyclopedia of Type Strains, Phase IV (KMG-IV): sequencing the most valuable type-strain genomes for metagenomic binning, comparative biology and taxonomic classification.</title>
        <authorList>
            <person name="Goeker M."/>
        </authorList>
    </citation>
    <scope>NUCLEOTIDE SEQUENCE [LARGE SCALE GENOMIC DNA]</scope>
    <source>
        <strain evidence="1 2">DSM 19610</strain>
    </source>
</reference>